<protein>
    <submittedName>
        <fullName evidence="2">Uncharacterized protein</fullName>
    </submittedName>
</protein>
<dbReference type="AlphaFoldDB" id="A0A9D2UBF0"/>
<evidence type="ECO:0000313" key="3">
    <source>
        <dbReference type="Proteomes" id="UP000823907"/>
    </source>
</evidence>
<proteinExistence type="predicted"/>
<dbReference type="EMBL" id="DWUR01000075">
    <property type="protein sequence ID" value="HJD49361.1"/>
    <property type="molecule type" value="Genomic_DNA"/>
</dbReference>
<organism evidence="2 3">
    <name type="scientific">Candidatus Corynebacterium intestinavium</name>
    <dbReference type="NCBI Taxonomy" id="2838531"/>
    <lineage>
        <taxon>Bacteria</taxon>
        <taxon>Bacillati</taxon>
        <taxon>Actinomycetota</taxon>
        <taxon>Actinomycetes</taxon>
        <taxon>Mycobacteriales</taxon>
        <taxon>Corynebacteriaceae</taxon>
        <taxon>Corynebacterium</taxon>
    </lineage>
</organism>
<evidence type="ECO:0000313" key="2">
    <source>
        <dbReference type="EMBL" id="HJD49361.1"/>
    </source>
</evidence>
<feature type="region of interest" description="Disordered" evidence="1">
    <location>
        <begin position="1"/>
        <end position="21"/>
    </location>
</feature>
<dbReference type="Proteomes" id="UP000823907">
    <property type="component" value="Unassembled WGS sequence"/>
</dbReference>
<sequence length="151" mass="15523">MPGETPSAERGEPGSVPSAPSRETDWVFAASNGFAHRVGDTEELHQLLAAALLAPPAAGLEWIQVQHAVETHVYVAFDATDGMDAATVTDGATDAVDPAADTAATNPAVDPAAAQQKWRVSADDSTQPALGEAAGTVLTPDEAAQLARRLL</sequence>
<name>A0A9D2UBF0_9CORY</name>
<reference evidence="2" key="1">
    <citation type="journal article" date="2021" name="PeerJ">
        <title>Extensive microbial diversity within the chicken gut microbiome revealed by metagenomics and culture.</title>
        <authorList>
            <person name="Gilroy R."/>
            <person name="Ravi A."/>
            <person name="Getino M."/>
            <person name="Pursley I."/>
            <person name="Horton D.L."/>
            <person name="Alikhan N.F."/>
            <person name="Baker D."/>
            <person name="Gharbi K."/>
            <person name="Hall N."/>
            <person name="Watson M."/>
            <person name="Adriaenssens E.M."/>
            <person name="Foster-Nyarko E."/>
            <person name="Jarju S."/>
            <person name="Secka A."/>
            <person name="Antonio M."/>
            <person name="Oren A."/>
            <person name="Chaudhuri R.R."/>
            <person name="La Ragione R."/>
            <person name="Hildebrand F."/>
            <person name="Pallen M.J."/>
        </authorList>
    </citation>
    <scope>NUCLEOTIDE SEQUENCE</scope>
    <source>
        <strain evidence="2">5925</strain>
    </source>
</reference>
<comment type="caution">
    <text evidence="2">The sequence shown here is derived from an EMBL/GenBank/DDBJ whole genome shotgun (WGS) entry which is preliminary data.</text>
</comment>
<evidence type="ECO:0000256" key="1">
    <source>
        <dbReference type="SAM" id="MobiDB-lite"/>
    </source>
</evidence>
<reference evidence="2" key="2">
    <citation type="submission" date="2021-04" db="EMBL/GenBank/DDBJ databases">
        <authorList>
            <person name="Gilroy R."/>
        </authorList>
    </citation>
    <scope>NUCLEOTIDE SEQUENCE</scope>
    <source>
        <strain evidence="2">5925</strain>
    </source>
</reference>
<accession>A0A9D2UBF0</accession>
<gene>
    <name evidence="2" type="ORF">H9907_04525</name>
</gene>